<feature type="domain" description="Helicase C-terminal" evidence="10">
    <location>
        <begin position="1529"/>
        <end position="1715"/>
    </location>
</feature>
<dbReference type="FunFam" id="1.10.3380.10:FF:000002">
    <property type="entry name" value="Activating signal cointegrator 1 complex subunit 3"/>
    <property type="match status" value="1"/>
</dbReference>
<evidence type="ECO:0000256" key="2">
    <source>
        <dbReference type="ARBA" id="ARBA00022728"/>
    </source>
</evidence>
<dbReference type="InterPro" id="IPR036388">
    <property type="entry name" value="WH-like_DNA-bd_sf"/>
</dbReference>
<dbReference type="InParanoid" id="A0A200R859"/>
<dbReference type="SUPFAM" id="SSF46785">
    <property type="entry name" value="Winged helix' DNA-binding domain"/>
    <property type="match status" value="2"/>
</dbReference>
<dbReference type="InterPro" id="IPR014001">
    <property type="entry name" value="Helicase_ATP-bd"/>
</dbReference>
<evidence type="ECO:0000313" key="12">
    <source>
        <dbReference type="Proteomes" id="UP000195402"/>
    </source>
</evidence>
<dbReference type="PANTHER" id="PTHR47961">
    <property type="entry name" value="DNA POLYMERASE THETA, PUTATIVE (AFU_ORTHOLOGUE AFUA_1G05260)-RELATED"/>
    <property type="match status" value="1"/>
</dbReference>
<dbReference type="FunCoup" id="A0A200R859">
    <property type="interactions" value="2665"/>
</dbReference>
<comment type="catalytic activity">
    <reaction evidence="7">
        <text>ATP + H2O = ADP + phosphate + H(+)</text>
        <dbReference type="Rhea" id="RHEA:13065"/>
        <dbReference type="ChEBI" id="CHEBI:15377"/>
        <dbReference type="ChEBI" id="CHEBI:15378"/>
        <dbReference type="ChEBI" id="CHEBI:30616"/>
        <dbReference type="ChEBI" id="CHEBI:43474"/>
        <dbReference type="ChEBI" id="CHEBI:456216"/>
        <dbReference type="EC" id="3.6.4.13"/>
    </reaction>
</comment>
<name>A0A200R859_MACCD</name>
<dbReference type="InterPro" id="IPR036390">
    <property type="entry name" value="WH_DNA-bd_sf"/>
</dbReference>
<dbReference type="OrthoDB" id="5575at2759"/>
<dbReference type="GO" id="GO:0005681">
    <property type="term" value="C:spliceosomal complex"/>
    <property type="evidence" value="ECO:0007669"/>
    <property type="project" value="UniProtKB-KW"/>
</dbReference>
<keyword evidence="3" id="KW-0547">Nucleotide-binding</keyword>
<evidence type="ECO:0000256" key="8">
    <source>
        <dbReference type="ARBA" id="ARBA00055371"/>
    </source>
</evidence>
<dbReference type="Gene3D" id="2.60.40.150">
    <property type="entry name" value="C2 domain"/>
    <property type="match status" value="2"/>
</dbReference>
<dbReference type="SMART" id="SM00487">
    <property type="entry name" value="DEXDc"/>
    <property type="match status" value="2"/>
</dbReference>
<keyword evidence="5 11" id="KW-0347">Helicase</keyword>
<comment type="caution">
    <text evidence="11">The sequence shown here is derived from an EMBL/GenBank/DDBJ whole genome shotgun (WGS) entry which is preliminary data.</text>
</comment>
<evidence type="ECO:0000259" key="9">
    <source>
        <dbReference type="PROSITE" id="PS51192"/>
    </source>
</evidence>
<dbReference type="GO" id="GO:0005524">
    <property type="term" value="F:ATP binding"/>
    <property type="evidence" value="ECO:0007669"/>
    <property type="project" value="UniProtKB-KW"/>
</dbReference>
<dbReference type="PIRSF" id="PIRSF039073">
    <property type="entry name" value="BRR2"/>
    <property type="match status" value="1"/>
</dbReference>
<dbReference type="InterPro" id="IPR014756">
    <property type="entry name" value="Ig_E-set"/>
</dbReference>
<evidence type="ECO:0000256" key="1">
    <source>
        <dbReference type="ARBA" id="ARBA00012552"/>
    </source>
</evidence>
<dbReference type="Pfam" id="PF23445">
    <property type="entry name" value="WHD_SNRNP200"/>
    <property type="match status" value="2"/>
</dbReference>
<keyword evidence="12" id="KW-1185">Reference proteome</keyword>
<dbReference type="PROSITE" id="PS51192">
    <property type="entry name" value="HELICASE_ATP_BIND_1"/>
    <property type="match status" value="2"/>
</dbReference>
<accession>A0A200R859</accession>
<gene>
    <name evidence="11" type="ORF">BVC80_8939g8</name>
</gene>
<evidence type="ECO:0000256" key="4">
    <source>
        <dbReference type="ARBA" id="ARBA00022801"/>
    </source>
</evidence>
<dbReference type="FunFam" id="2.60.40.150:FF:000004">
    <property type="entry name" value="RNA helicase, activating signal cointegrator 1"/>
    <property type="match status" value="1"/>
</dbReference>
<feature type="domain" description="Helicase ATP-binding" evidence="9">
    <location>
        <begin position="1300"/>
        <end position="1475"/>
    </location>
</feature>
<dbReference type="FunFam" id="3.40.50.300:FF:000102">
    <property type="entry name" value="RNA helicase, activating signal cointegrator 1"/>
    <property type="match status" value="1"/>
</dbReference>
<dbReference type="SUPFAM" id="SSF158702">
    <property type="entry name" value="Sec63 N-terminal domain-like"/>
    <property type="match status" value="2"/>
</dbReference>
<dbReference type="CDD" id="cd18022">
    <property type="entry name" value="DEXHc_ASCC3_2"/>
    <property type="match status" value="1"/>
</dbReference>
<dbReference type="InterPro" id="IPR056379">
    <property type="entry name" value="DExH14_plug"/>
</dbReference>
<comment type="function">
    <text evidence="8">RNA helicase that plays an essential role in pre-mRNA splicing as component of the U5 snRNP and U4/U6-U5 tri-snRNP complexes. Involved in spliceosome assembly, activation and disassembly.</text>
</comment>
<dbReference type="FunFam" id="3.40.50.300:FF:000198">
    <property type="entry name" value="Activating signal cointegrator 1 complex subunit"/>
    <property type="match status" value="1"/>
</dbReference>
<dbReference type="EMBL" id="MVGT01000352">
    <property type="protein sequence ID" value="OVA18891.1"/>
    <property type="molecule type" value="Genomic_DNA"/>
</dbReference>
<dbReference type="CDD" id="cd18020">
    <property type="entry name" value="DEXHc_ASCC3_1"/>
    <property type="match status" value="1"/>
</dbReference>
<dbReference type="Proteomes" id="UP000195402">
    <property type="component" value="Unassembled WGS sequence"/>
</dbReference>
<dbReference type="FunFam" id="1.10.150.20:FF:000004">
    <property type="entry name" value="U5 small nuclear ribonucleoprotein helicase"/>
    <property type="match status" value="1"/>
</dbReference>
<dbReference type="Gene3D" id="3.40.50.300">
    <property type="entry name" value="P-loop containing nucleotide triphosphate hydrolases"/>
    <property type="match status" value="4"/>
</dbReference>
<dbReference type="Pfam" id="PF00270">
    <property type="entry name" value="DEAD"/>
    <property type="match status" value="2"/>
</dbReference>
<dbReference type="SUPFAM" id="SSF52540">
    <property type="entry name" value="P-loop containing nucleoside triphosphate hydrolases"/>
    <property type="match status" value="4"/>
</dbReference>
<dbReference type="InterPro" id="IPR050474">
    <property type="entry name" value="Hel308_SKI2-like"/>
</dbReference>
<evidence type="ECO:0000256" key="7">
    <source>
        <dbReference type="ARBA" id="ARBA00047984"/>
    </source>
</evidence>
<dbReference type="FunFam" id="1.10.3380.10:FF:000001">
    <property type="entry name" value="U5 small nuclear ribonucleoprotein helicase"/>
    <property type="match status" value="1"/>
</dbReference>
<dbReference type="STRING" id="56857.A0A200R859"/>
<dbReference type="Gene3D" id="1.10.3380.10">
    <property type="entry name" value="Sec63 N-terminal domain-like domain"/>
    <property type="match status" value="2"/>
</dbReference>
<dbReference type="PANTHER" id="PTHR47961:SF13">
    <property type="entry name" value="ACTIVATING SIGNAL COINTEGRATOR 1 COMPLEX SUBUNIT 3"/>
    <property type="match status" value="1"/>
</dbReference>
<evidence type="ECO:0000259" key="10">
    <source>
        <dbReference type="PROSITE" id="PS51194"/>
    </source>
</evidence>
<dbReference type="GO" id="GO:0003676">
    <property type="term" value="F:nucleic acid binding"/>
    <property type="evidence" value="ECO:0007669"/>
    <property type="project" value="InterPro"/>
</dbReference>
<dbReference type="Gene3D" id="1.10.150.20">
    <property type="entry name" value="5' to 3' exonuclease, C-terminal subdomain"/>
    <property type="match status" value="1"/>
</dbReference>
<dbReference type="FunFam" id="3.40.50.300:FF:000231">
    <property type="entry name" value="Activating signal cointegrator 1 complex subunit 3"/>
    <property type="match status" value="1"/>
</dbReference>
<dbReference type="InterPro" id="IPR011545">
    <property type="entry name" value="DEAD/DEAH_box_helicase_dom"/>
</dbReference>
<dbReference type="Pfam" id="PF24557">
    <property type="entry name" value="DExH14_plug"/>
    <property type="match status" value="1"/>
</dbReference>
<dbReference type="EC" id="3.6.4.13" evidence="1"/>
<dbReference type="SUPFAM" id="SSF81296">
    <property type="entry name" value="E set domains"/>
    <property type="match status" value="1"/>
</dbReference>
<keyword evidence="2" id="KW-0747">Spliceosome</keyword>
<keyword evidence="2" id="KW-0508">mRNA splicing</keyword>
<evidence type="ECO:0000256" key="5">
    <source>
        <dbReference type="ARBA" id="ARBA00022806"/>
    </source>
</evidence>
<dbReference type="InterPro" id="IPR004179">
    <property type="entry name" value="Sec63-dom"/>
</dbReference>
<keyword evidence="2" id="KW-0507">mRNA processing</keyword>
<dbReference type="InterPro" id="IPR057842">
    <property type="entry name" value="WH_MER3"/>
</dbReference>
<dbReference type="Pfam" id="PF02889">
    <property type="entry name" value="Sec63"/>
    <property type="match status" value="2"/>
</dbReference>
<evidence type="ECO:0000313" key="11">
    <source>
        <dbReference type="EMBL" id="OVA18891.1"/>
    </source>
</evidence>
<dbReference type="SMART" id="SM00382">
    <property type="entry name" value="AAA"/>
    <property type="match status" value="2"/>
</dbReference>
<dbReference type="Pfam" id="PF00271">
    <property type="entry name" value="Helicase_C"/>
    <property type="match status" value="2"/>
</dbReference>
<sequence>MLVQLPRLTNSLREPYDVDQAYLQRKIILQNHKPQRPGNSLDDSELARKIVHRWEEAPSEVRQAYKRFLGSVVELIDGEVVSEEFREVAKFVYDLFGRSEEEYNNTRRISEKKEELQKLLGYNVPDVKIQKVASLAQRLFILQPSGHEAANVLEAQVDGVGDNLSEFGTELVFNAPTRFLVDESLENGLLLEEESSMFSISLHEEQYDHAKSTPNHSGINKGKVDLRWLREECDHIVNRSGSQLSGDELAMALCQVLDSDKAGDEIAGDLLDLVGDSAFETVQDLLKHRKELVDAIRHGLVVLKSEKMTPNSQPRMPSYGTQVTIQTESEKQIDKLRRKEEKRHRRGTELGVEHELSAGNFSSLIQASERKGLFDDLIGSGQGPNSFSVSALPQGTARKHFKGYEEVSIPPTPTAQLKPGENLIEIKELDDFAQTAFHGYKSLNRIQSRIFQATYHTNENILVCAPTGAGKTNIAMIAVLHEIKQHFKDGFLHKDEFKIVYVAPMKALAAEVTSTFSHRLAPLNLIVKELTGDMQLSKNELEETQMIVTTPEKWDVITRKSSDMSMSMLVKLLIIDEVHLLNDDRGPVIEALVARTLRQVESTQTMIRIVGLSATLPNYLEVAHFLRVNPDAGLFFFDSSYRPVPLAQQYIGISEQNFTARTNLLNEICYNKVVDSLKQGHQAMVFVHSRKDTGKTAKILMEFAQKREDIDLFKNDTHPMFTLMKRDVQKSRNREVVELFASGIGIHHAGMLRADRGLTERLFSEGLLKVLVCTATLAWGVNLPAHTVVIKGTQLYDPKAGGWRDLGMLDVMQIFGRAGRPQFDKSGEGIIITSHDKLAYYLRLLTSQLPIESQFISSLKDNLNAEVALGTVTNVKEACAWLGYTYLFIRMKSNPLEYGIGWDEVMADPSLISKQRSLVIDAARDLDKAKMMRFDEKSGNFYCTELGRIASHYYIQYSSVETYNEMLKRHMSDSEVINMVAHSSEFENLVVREEEQDELEALVRRSCPLEVKGGPSNKHGKISILIQLYISRGSIDSFSLISDAAYISASLARIMRALFEIYLRRGWCEMTSFMLEYCKAVDHQIWPHQHPLRQFDKDLSPEILRKLEEREVDLDRLLEMEEKDIGSLIRYAPGGKVVKQYLGYFPWINLSATVSPITRTVLKVDLLITPDFIWKDRFHGVVQRWWILVEDSENDHIYHSELFTLTKRMARGESQKLSFTVPIFEPHPPQYYIRAVSDSWLHAEALHTISFQNLALPEAYTSHTELLDLKPLPVTSLGNKAYEALYKFSHFNPIQTQTFHVLYHTDNSVLLGAPTGSGKTISAELAMLHLFNTQPDMKVIYIAPLKAIVRERMNDWRKRLVSQLGKKMVEMTGDFTPDLMALSSADIIISTPEKWDGISRNWHSRSYVTKVGLLILDEIHLLGADRGPILEVIVSRMRYISSQTERSVRFVGLSTALANARDLADWLGVGDAGLFNFKPSVRPVPLEVHIQGYPGKFYCPRMNSMNKPAYAAICTHSPTKPVLIFVSSRRQTRLTALDLIQFAASDEHPRQFLDMAEEALQMVLSQVTDQNLRHTLQFGIGLHHAGLNDKDRSLVEELFANNKIQVLVCTSTLAWGVNLPAHLVIIKGTEYYDGKAKRYVDFPITDILQMMGRAGRPQFDQHGKAVILVHEPKKSFYKKFLYEPFPVESNLREQLQDHINAEIVSGTICHKEDAVHYLTWTYLFRRLVVNPAYYGLEDPESKTINSYLSRLVQNTFEDLEDSGCIKMDEDSVEPLMLGSLASQYYLSYLTVSMFGSNIDSNTSLEVFLHILSGASEYDELPVRHNEENYNEALSKKVPYPVDKNRLDDPHVKANLLFQAHFSQLEMPISDYVTDLKSVLDQSIRIIQAMIDICANSGWLSSTITCMHLLQMVMQGLWFDRDSPLLMLPSMTADLVSLLGKRGVSNVQHLLNLPKTTLQSLIENFPASLLYQDLQHFPCVHLRLKLQQRDREGSRSRILNIRLENTNYKHKTSRAFVPRFPKVKDEAWWLVLGNVSTSELYALKRVSFSDRLVTNMEIPSSLTSLQGVKLILVSDCYLGFEQEHSIEERF</sequence>
<dbReference type="Gene3D" id="1.10.10.10">
    <property type="entry name" value="Winged helix-like DNA-binding domain superfamily/Winged helix DNA-binding domain"/>
    <property type="match status" value="2"/>
</dbReference>
<evidence type="ECO:0000256" key="3">
    <source>
        <dbReference type="ARBA" id="ARBA00022741"/>
    </source>
</evidence>
<organism evidence="11 12">
    <name type="scientific">Macleaya cordata</name>
    <name type="common">Five-seeded plume-poppy</name>
    <name type="synonym">Bocconia cordata</name>
    <dbReference type="NCBI Taxonomy" id="56857"/>
    <lineage>
        <taxon>Eukaryota</taxon>
        <taxon>Viridiplantae</taxon>
        <taxon>Streptophyta</taxon>
        <taxon>Embryophyta</taxon>
        <taxon>Tracheophyta</taxon>
        <taxon>Spermatophyta</taxon>
        <taxon>Magnoliopsida</taxon>
        <taxon>Ranunculales</taxon>
        <taxon>Papaveraceae</taxon>
        <taxon>Papaveroideae</taxon>
        <taxon>Macleaya</taxon>
    </lineage>
</organism>
<dbReference type="FunFam" id="3.40.50.300:FF:000062">
    <property type="entry name" value="U5 small nuclear ribonucleoprotein helicase"/>
    <property type="match status" value="1"/>
</dbReference>
<feature type="domain" description="Helicase C-terminal" evidence="10">
    <location>
        <begin position="679"/>
        <end position="867"/>
    </location>
</feature>
<dbReference type="FunFam" id="1.10.10.10:FF:000012">
    <property type="entry name" value="U5 small nuclear ribonucleoprotein helicase"/>
    <property type="match status" value="1"/>
</dbReference>
<dbReference type="SMART" id="SM00973">
    <property type="entry name" value="Sec63"/>
    <property type="match status" value="2"/>
</dbReference>
<dbReference type="CDD" id="cd18795">
    <property type="entry name" value="SF2_C_Ski2"/>
    <property type="match status" value="2"/>
</dbReference>
<dbReference type="SMART" id="SM00490">
    <property type="entry name" value="HELICc"/>
    <property type="match status" value="2"/>
</dbReference>
<dbReference type="GO" id="GO:0003724">
    <property type="term" value="F:RNA helicase activity"/>
    <property type="evidence" value="ECO:0007669"/>
    <property type="project" value="UniProtKB-EC"/>
</dbReference>
<dbReference type="OMA" id="MCSATEF"/>
<dbReference type="GO" id="GO:0016787">
    <property type="term" value="F:hydrolase activity"/>
    <property type="evidence" value="ECO:0007669"/>
    <property type="project" value="UniProtKB-KW"/>
</dbReference>
<feature type="domain" description="Helicase ATP-binding" evidence="9">
    <location>
        <begin position="452"/>
        <end position="634"/>
    </location>
</feature>
<dbReference type="InterPro" id="IPR003593">
    <property type="entry name" value="AAA+_ATPase"/>
</dbReference>
<reference evidence="11 12" key="1">
    <citation type="journal article" date="2017" name="Mol. Plant">
        <title>The Genome of Medicinal Plant Macleaya cordata Provides New Insights into Benzylisoquinoline Alkaloids Metabolism.</title>
        <authorList>
            <person name="Liu X."/>
            <person name="Liu Y."/>
            <person name="Huang P."/>
            <person name="Ma Y."/>
            <person name="Qing Z."/>
            <person name="Tang Q."/>
            <person name="Cao H."/>
            <person name="Cheng P."/>
            <person name="Zheng Y."/>
            <person name="Yuan Z."/>
            <person name="Zhou Y."/>
            <person name="Liu J."/>
            <person name="Tang Z."/>
            <person name="Zhuo Y."/>
            <person name="Zhang Y."/>
            <person name="Yu L."/>
            <person name="Huang J."/>
            <person name="Yang P."/>
            <person name="Peng Q."/>
            <person name="Zhang J."/>
            <person name="Jiang W."/>
            <person name="Zhang Z."/>
            <person name="Lin K."/>
            <person name="Ro D.K."/>
            <person name="Chen X."/>
            <person name="Xiong X."/>
            <person name="Shang Y."/>
            <person name="Huang S."/>
            <person name="Zeng J."/>
        </authorList>
    </citation>
    <scope>NUCLEOTIDE SEQUENCE [LARGE SCALE GENOMIC DNA]</scope>
    <source>
        <strain evidence="12">cv. BLH2017</strain>
        <tissue evidence="11">Root</tissue>
    </source>
</reference>
<dbReference type="FunFam" id="2.60.40.150:FF:000207">
    <property type="entry name" value="DExH-box ATP-dependent RNA helicase DExH14"/>
    <property type="match status" value="1"/>
</dbReference>
<dbReference type="FunFam" id="1.10.10.10:FF:000024">
    <property type="entry name" value="U5 small nuclear ribonucleoprotein helicase"/>
    <property type="match status" value="1"/>
</dbReference>
<proteinExistence type="predicted"/>
<protein>
    <recommendedName>
        <fullName evidence="1">RNA helicase</fullName>
        <ecNumber evidence="1">3.6.4.13</ecNumber>
    </recommendedName>
</protein>
<keyword evidence="4" id="KW-0378">Hydrolase</keyword>
<keyword evidence="6" id="KW-0067">ATP-binding</keyword>
<dbReference type="InterPro" id="IPR001650">
    <property type="entry name" value="Helicase_C-like"/>
</dbReference>
<dbReference type="InterPro" id="IPR035892">
    <property type="entry name" value="C2_domain_sf"/>
</dbReference>
<evidence type="ECO:0000256" key="6">
    <source>
        <dbReference type="ARBA" id="ARBA00022840"/>
    </source>
</evidence>
<dbReference type="InterPro" id="IPR027417">
    <property type="entry name" value="P-loop_NTPase"/>
</dbReference>
<dbReference type="PROSITE" id="PS51194">
    <property type="entry name" value="HELICASE_CTER"/>
    <property type="match status" value="2"/>
</dbReference>